<reference evidence="6 7" key="1">
    <citation type="submission" date="2012-08" db="EMBL/GenBank/DDBJ databases">
        <authorList>
            <person name="Gan P.H.P."/>
            <person name="Ikeda K."/>
            <person name="Irieda H."/>
            <person name="Narusaka M."/>
            <person name="O'Connell R.J."/>
            <person name="Narusaka Y."/>
            <person name="Takano Y."/>
            <person name="Kubo Y."/>
            <person name="Shirasu K."/>
        </authorList>
    </citation>
    <scope>NUCLEOTIDE SEQUENCE [LARGE SCALE GENOMIC DNA]</scope>
    <source>
        <strain evidence="6 7">Nara gc5</strain>
    </source>
</reference>
<dbReference type="RefSeq" id="XP_066008491.1">
    <property type="nucleotide sequence ID" value="XM_066152195.1"/>
</dbReference>
<dbReference type="GeneID" id="43607994"/>
<dbReference type="InterPro" id="IPR041679">
    <property type="entry name" value="DNA2/NAM7-like_C"/>
</dbReference>
<protein>
    <submittedName>
        <fullName evidence="6">Putative ATP-dependent helicase</fullName>
    </submittedName>
</protein>
<comment type="caution">
    <text evidence="6">The sequence shown here is derived from an EMBL/GenBank/DDBJ whole genome shotgun (WGS) entry which is preliminary data.</text>
</comment>
<dbReference type="GO" id="GO:0005524">
    <property type="term" value="F:ATP binding"/>
    <property type="evidence" value="ECO:0007669"/>
    <property type="project" value="UniProtKB-KW"/>
</dbReference>
<dbReference type="InterPro" id="IPR050534">
    <property type="entry name" value="Coronavir_polyprotein_1ab"/>
</dbReference>
<evidence type="ECO:0000313" key="6">
    <source>
        <dbReference type="EMBL" id="KAF4482774.1"/>
    </source>
</evidence>
<evidence type="ECO:0000256" key="4">
    <source>
        <dbReference type="ARBA" id="ARBA00022840"/>
    </source>
</evidence>
<dbReference type="GO" id="GO:0016787">
    <property type="term" value="F:hydrolase activity"/>
    <property type="evidence" value="ECO:0007669"/>
    <property type="project" value="UniProtKB-KW"/>
</dbReference>
<dbReference type="GO" id="GO:0043139">
    <property type="term" value="F:5'-3' DNA helicase activity"/>
    <property type="evidence" value="ECO:0007669"/>
    <property type="project" value="TreeGrafter"/>
</dbReference>
<evidence type="ECO:0000256" key="1">
    <source>
        <dbReference type="ARBA" id="ARBA00022741"/>
    </source>
</evidence>
<sequence length="1108" mass="124770">MASYVANEKSKACVLIFPKDKLFIGGSSPSIGHEGEIKTEFIWAAPAQVEAYAGVSLTFPILQSDGVVATRSRSAGQIRNVITIKLKFFADQLDLQTKECGELPSEYRQYVPDKHQKDTAWTAIKITGRPAIDGYPLPFAADEQYAGILHRGQPIKGSISLNSLCYGTKEFTCLVKVGDWSKKVSSILRIVKEHRFSYDPFSNRPDWNVARFTKEWDEAAGQGLLSDQHIEMFSHSRFRHVSTSLVHSVAGDLVHLIRQVEVMRDVPIKVRYLRLSRDEDQPGQLLYAVMLLSDEFRAEYGQALRRTAQLGDSVGIAFQPKPKPLKLKDPMPDDVNYWPGTVVNPSVSELDHTGNFVLLVQRPEATKVAGDADAKETAFLRIDLNLSTYKRLVDAVHRLSSWDRLKNELESDIAYDPADVLNIPLPDPDRVQSEQSENAEDAITSEQSLTQTLVMERLEFEQELQQQFIQGNGLRGLVFGPRRPTPAQPLSAASSPRTGAPLFTDRLFASTLEKFYKDCVSNPIKPLAPREHGTIPAINFLSTRDERFCELVLSRLRPVTRQRLEKYLKAVPLGVLMVTGFPGAGKTDVIFTLVNILLDHDDFDKLFVHRHRQYAVVIRGHNIQLEHERILSTVNNAFNRTAHYNSQQLPRSKRVFQMPLSVAEWVLKIVGFGNYRLNTHDSGELHDLRLQYLALPAYDPLRRFFGGGKSWDDIVTEWKTHYPGPNDADLMRKPDNLLSNLMTSVISRADVLAATPHVAKDNAYICFTRQIAKASVLDEAGAMNVPQALLGWPNFRAWLLAGDERQLPPTVMTLHEKDSSGNFVNKFARHLRVSALERFRRIGWPTCVLNEQLRIVDGGFDPASEVFYPDVSDFTYADSCGIANRPKAVAAEKWAVSKYKTIKSKQHKGKIQPVFIHFQGQCKVEELTASRYNIQQADKTIQLILELMNASNGTIDAEDIGIVSPYAAMNRRLESLLEGEPSLDRKVTVHTPDTFRGREKPVIFYVLTVERGSTAGHVASRQRSAVGITRHTDGLFIIGDIETVKPEDAKKKAVAVTNDDGEVEMIDLRSFSQLLEWFTREKRVGLPYDDEWQQVKPAKKDEDYGLVL</sequence>
<dbReference type="Gene3D" id="3.40.50.300">
    <property type="entry name" value="P-loop containing nucleotide triphosphate hydrolases"/>
    <property type="match status" value="2"/>
</dbReference>
<reference evidence="6 7" key="2">
    <citation type="submission" date="2020-04" db="EMBL/GenBank/DDBJ databases">
        <title>Genome sequencing and assembly of multiple isolates from the Colletotrichum gloeosporioides species complex.</title>
        <authorList>
            <person name="Gan P."/>
            <person name="Shirasu K."/>
        </authorList>
    </citation>
    <scope>NUCLEOTIDE SEQUENCE [LARGE SCALE GENOMIC DNA]</scope>
    <source>
        <strain evidence="6 7">Nara gc5</strain>
    </source>
</reference>
<evidence type="ECO:0000256" key="3">
    <source>
        <dbReference type="ARBA" id="ARBA00022806"/>
    </source>
</evidence>
<dbReference type="SUPFAM" id="SSF52540">
    <property type="entry name" value="P-loop containing nucleoside triphosphate hydrolases"/>
    <property type="match status" value="1"/>
</dbReference>
<dbReference type="InterPro" id="IPR027417">
    <property type="entry name" value="P-loop_NTPase"/>
</dbReference>
<dbReference type="InterPro" id="IPR047187">
    <property type="entry name" value="SF1_C_Upf1"/>
</dbReference>
<dbReference type="Pfam" id="PF13087">
    <property type="entry name" value="AAA_12"/>
    <property type="match status" value="1"/>
</dbReference>
<feature type="domain" description="DNA2/NAM7 helicase-like C-terminal" evidence="5">
    <location>
        <begin position="832"/>
        <end position="1041"/>
    </location>
</feature>
<gene>
    <name evidence="6" type="ORF">CGGC5_v009606</name>
</gene>
<keyword evidence="4" id="KW-0067">ATP-binding</keyword>
<dbReference type="PANTHER" id="PTHR43788:SF8">
    <property type="entry name" value="DNA-BINDING PROTEIN SMUBP-2"/>
    <property type="match status" value="1"/>
</dbReference>
<evidence type="ECO:0000256" key="2">
    <source>
        <dbReference type="ARBA" id="ARBA00022801"/>
    </source>
</evidence>
<dbReference type="InParanoid" id="A0A7J6IZT4"/>
<keyword evidence="1" id="KW-0547">Nucleotide-binding</keyword>
<keyword evidence="3 6" id="KW-0347">Helicase</keyword>
<accession>A0A7J6IZT4</accession>
<dbReference type="CDD" id="cd18808">
    <property type="entry name" value="SF1_C_Upf1"/>
    <property type="match status" value="1"/>
</dbReference>
<dbReference type="AlphaFoldDB" id="A0A7J6IZT4"/>
<dbReference type="OrthoDB" id="4835297at2759"/>
<evidence type="ECO:0000259" key="5">
    <source>
        <dbReference type="Pfam" id="PF13087"/>
    </source>
</evidence>
<dbReference type="EMBL" id="ANPB02000005">
    <property type="protein sequence ID" value="KAF4482774.1"/>
    <property type="molecule type" value="Genomic_DNA"/>
</dbReference>
<keyword evidence="2" id="KW-0378">Hydrolase</keyword>
<name>A0A7J6IZT4_COLFN</name>
<evidence type="ECO:0000313" key="7">
    <source>
        <dbReference type="Proteomes" id="UP000011096"/>
    </source>
</evidence>
<proteinExistence type="predicted"/>
<organism evidence="6 7">
    <name type="scientific">Colletotrichum fructicola (strain Nara gc5)</name>
    <name type="common">Anthracnose fungus</name>
    <name type="synonym">Colletotrichum gloeosporioides (strain Nara gc5)</name>
    <dbReference type="NCBI Taxonomy" id="1213859"/>
    <lineage>
        <taxon>Eukaryota</taxon>
        <taxon>Fungi</taxon>
        <taxon>Dikarya</taxon>
        <taxon>Ascomycota</taxon>
        <taxon>Pezizomycotina</taxon>
        <taxon>Sordariomycetes</taxon>
        <taxon>Hypocreomycetidae</taxon>
        <taxon>Glomerellales</taxon>
        <taxon>Glomerellaceae</taxon>
        <taxon>Colletotrichum</taxon>
        <taxon>Colletotrichum gloeosporioides species complex</taxon>
    </lineage>
</organism>
<keyword evidence="7" id="KW-1185">Reference proteome</keyword>
<dbReference type="Proteomes" id="UP000011096">
    <property type="component" value="Unassembled WGS sequence"/>
</dbReference>
<dbReference type="PANTHER" id="PTHR43788">
    <property type="entry name" value="DNA2/NAM7 HELICASE FAMILY MEMBER"/>
    <property type="match status" value="1"/>
</dbReference>